<dbReference type="NCBIfam" id="NF007051">
    <property type="entry name" value="PRK09505.1-1"/>
    <property type="match status" value="1"/>
</dbReference>
<dbReference type="GO" id="GO:0009313">
    <property type="term" value="P:oligosaccharide catabolic process"/>
    <property type="evidence" value="ECO:0007669"/>
    <property type="project" value="InterPro"/>
</dbReference>
<dbReference type="GO" id="GO:0042597">
    <property type="term" value="C:periplasmic space"/>
    <property type="evidence" value="ECO:0007669"/>
    <property type="project" value="InterPro"/>
</dbReference>
<organism evidence="7 8">
    <name type="scientific">Vibrio genomosp. F6 str. FF-238</name>
    <dbReference type="NCBI Taxonomy" id="1191298"/>
    <lineage>
        <taxon>Bacteria</taxon>
        <taxon>Pseudomonadati</taxon>
        <taxon>Pseudomonadota</taxon>
        <taxon>Gammaproteobacteria</taxon>
        <taxon>Vibrionales</taxon>
        <taxon>Vibrionaceae</taxon>
        <taxon>Vibrio</taxon>
    </lineage>
</organism>
<sequence length="697" mass="78397">MFSTKAIATAYTLGLTLVAANAFAAPTITISTTTNSRDFPLDPQNALVVPLTKDSYTLNISGVEGDCSAPETQKVKFNQPLQLQCGAPTELPLKIRFTGDYSFAYDEQQHSLTFKREPKKSTKKEFKRPIPNVTCDAFSDSLDSDGLVTVNLGDSYPEGTVLTEAFSQQTVVVKDQAVQFKPAANSGNLALFEPAEKQKKPQNLDYRNANIYFVMVDRFNNADSSNDQSYGRRKDGKDEVGTFHGGDLKGVIEKLDYIQSLGTDAIWLSPIVEQVHGFVGGGDSGSFPFYAYHGYWTRDFTKIDENFGNDNDLQTLVQEAHKRGIKVLLDAVINHSGYSTLADLQFDGVNVQTQPNSLPTKWADWTPKSGENWHDYHKNIDYKSPNWSQWWGGDWVRSGLPGYTAPGSSDITMSLAGLPDFITESDKAVTPPQWLLNNPGTRVEKRDNYSVADYLIEWQTDWVKRFGIDGYRVDTVKHVEGDVWKRLKKEASSSLETWRKANNKSGQPFWMMGEVWGHTAYRSPYFDDGFDALINFDMQKKLDKGAACFSQMQSTYQDYANTIQEEADFNPVSYMSSHDTELFFSRFKSYDMQRNAANALLLSPGAIQVYYGDEVGRNTGPYADDFHQGTRSDMVWKRDNNQDTLLKHWQTLGQFRQAHPAIGAGVHQEIKQNNGYAFSRTLGEDKVIVAYFGRDKS</sequence>
<dbReference type="SMART" id="SM00642">
    <property type="entry name" value="Aamy"/>
    <property type="match status" value="1"/>
</dbReference>
<dbReference type="GO" id="GO:0030980">
    <property type="term" value="P:alpha-glucan catabolic process"/>
    <property type="evidence" value="ECO:0007669"/>
    <property type="project" value="InterPro"/>
</dbReference>
<evidence type="ECO:0000313" key="7">
    <source>
        <dbReference type="EMBL" id="OEE78722.1"/>
    </source>
</evidence>
<dbReference type="GO" id="GO:0004556">
    <property type="term" value="F:alpha-amylase activity"/>
    <property type="evidence" value="ECO:0007669"/>
    <property type="project" value="InterPro"/>
</dbReference>
<dbReference type="GO" id="GO:0005509">
    <property type="term" value="F:calcium ion binding"/>
    <property type="evidence" value="ECO:0007669"/>
    <property type="project" value="InterPro"/>
</dbReference>
<dbReference type="AlphaFoldDB" id="A0A1E5D560"/>
<keyword evidence="2" id="KW-0479">Metal-binding</keyword>
<dbReference type="InterPro" id="IPR017853">
    <property type="entry name" value="GH"/>
</dbReference>
<keyword evidence="4" id="KW-1015">Disulfide bond</keyword>
<dbReference type="InterPro" id="IPR006047">
    <property type="entry name" value="GH13_cat_dom"/>
</dbReference>
<evidence type="ECO:0000256" key="5">
    <source>
        <dbReference type="SAM" id="SignalP"/>
    </source>
</evidence>
<feature type="binding site" evidence="2">
    <location>
        <position position="334"/>
    </location>
    <ligand>
        <name>Ca(2+)</name>
        <dbReference type="ChEBI" id="CHEBI:29108"/>
    </ligand>
</feature>
<keyword evidence="5" id="KW-0732">Signal</keyword>
<feature type="site" description="Transition state stabilizer" evidence="3">
    <location>
        <position position="579"/>
    </location>
</feature>
<evidence type="ECO:0000313" key="8">
    <source>
        <dbReference type="Proteomes" id="UP000094165"/>
    </source>
</evidence>
<feature type="domain" description="Glycosyl hydrolase family 13 catalytic" evidence="6">
    <location>
        <begin position="213"/>
        <end position="656"/>
    </location>
</feature>
<keyword evidence="2" id="KW-0106">Calcium</keyword>
<evidence type="ECO:0000256" key="3">
    <source>
        <dbReference type="PIRSR" id="PIRSR036917-3"/>
    </source>
</evidence>
<dbReference type="PANTHER" id="PTHR10357:SF209">
    <property type="entry name" value="PERIPLASMIC ALPHA-AMYLASE"/>
    <property type="match status" value="1"/>
</dbReference>
<keyword evidence="8" id="KW-1185">Reference proteome</keyword>
<evidence type="ECO:0000256" key="1">
    <source>
        <dbReference type="PIRSR" id="PIRSR036917-1"/>
    </source>
</evidence>
<accession>A0A1E5D560</accession>
<comment type="caution">
    <text evidence="7">The sequence shown here is derived from an EMBL/GenBank/DDBJ whole genome shotgun (WGS) entry which is preliminary data.</text>
</comment>
<evidence type="ECO:0000259" key="6">
    <source>
        <dbReference type="SMART" id="SM00642"/>
    </source>
</evidence>
<dbReference type="SUPFAM" id="SSF51445">
    <property type="entry name" value="(Trans)glycosidases"/>
    <property type="match status" value="1"/>
</dbReference>
<name>A0A1E5D560_9VIBR</name>
<feature type="disulfide bond" evidence="4">
    <location>
        <begin position="135"/>
        <end position="548"/>
    </location>
</feature>
<dbReference type="PIRSF" id="PIRSF036917">
    <property type="entry name" value="Alph_amls_MalS"/>
    <property type="match status" value="1"/>
</dbReference>
<dbReference type="EMBL" id="AJYW02000041">
    <property type="protein sequence ID" value="OEE78722.1"/>
    <property type="molecule type" value="Genomic_DNA"/>
</dbReference>
<feature type="signal peptide" evidence="5">
    <location>
        <begin position="1"/>
        <end position="24"/>
    </location>
</feature>
<feature type="active site" description="Proton donor" evidence="1">
    <location>
        <position position="514"/>
    </location>
</feature>
<dbReference type="PANTHER" id="PTHR10357">
    <property type="entry name" value="ALPHA-AMYLASE FAMILY MEMBER"/>
    <property type="match status" value="1"/>
</dbReference>
<dbReference type="Proteomes" id="UP000094165">
    <property type="component" value="Unassembled WGS sequence"/>
</dbReference>
<dbReference type="Gene3D" id="3.20.20.80">
    <property type="entry name" value="Glycosidases"/>
    <property type="match status" value="2"/>
</dbReference>
<proteinExistence type="predicted"/>
<reference evidence="7 8" key="1">
    <citation type="journal article" date="2012" name="Science">
        <title>Ecological populations of bacteria act as socially cohesive units of antibiotic production and resistance.</title>
        <authorList>
            <person name="Cordero O.X."/>
            <person name="Wildschutte H."/>
            <person name="Kirkup B."/>
            <person name="Proehl S."/>
            <person name="Ngo L."/>
            <person name="Hussain F."/>
            <person name="Le Roux F."/>
            <person name="Mincer T."/>
            <person name="Polz M.F."/>
        </authorList>
    </citation>
    <scope>NUCLEOTIDE SEQUENCE [LARGE SCALE GENOMIC DNA]</scope>
    <source>
        <strain evidence="7 8">FF-238</strain>
    </source>
</reference>
<evidence type="ECO:0000256" key="2">
    <source>
        <dbReference type="PIRSR" id="PIRSR036917-2"/>
    </source>
</evidence>
<protein>
    <submittedName>
        <fullName evidence="7">Alpha-amylase</fullName>
    </submittedName>
</protein>
<evidence type="ECO:0000256" key="4">
    <source>
        <dbReference type="PIRSR" id="PIRSR036917-4"/>
    </source>
</evidence>
<gene>
    <name evidence="7" type="ORF">A130_12685</name>
</gene>
<feature type="chain" id="PRO_5009173607" evidence="5">
    <location>
        <begin position="25"/>
        <end position="697"/>
    </location>
</feature>
<feature type="active site" description="Nucleophile" evidence="1">
    <location>
        <position position="474"/>
    </location>
</feature>
<dbReference type="RefSeq" id="WP_040887318.1">
    <property type="nucleotide sequence ID" value="NZ_AJYW02000041.1"/>
</dbReference>
<feature type="binding site" evidence="2">
    <location>
        <position position="478"/>
    </location>
    <ligand>
        <name>Ca(2+)</name>
        <dbReference type="ChEBI" id="CHEBI:29108"/>
    </ligand>
</feature>
<dbReference type="InterPro" id="IPR014635">
    <property type="entry name" value="A_amylase_MalS"/>
</dbReference>
<comment type="cofactor">
    <cofactor evidence="2">
        <name>Ca(2+)</name>
        <dbReference type="ChEBI" id="CHEBI:29108"/>
    </cofactor>
    <text evidence="2">Binds 1 Ca(2+) ion per subunit.</text>
</comment>
<dbReference type="Pfam" id="PF00128">
    <property type="entry name" value="Alpha-amylase"/>
    <property type="match status" value="2"/>
</dbReference>